<protein>
    <recommendedName>
        <fullName evidence="7">SBP-type domain-containing protein</fullName>
    </recommendedName>
</protein>
<dbReference type="Gramene" id="rna-AYBTSS11_LOCUS3395">
    <property type="protein sequence ID" value="CAJ1909282.1"/>
    <property type="gene ID" value="gene-AYBTSS11_LOCUS3395"/>
</dbReference>
<evidence type="ECO:0000313" key="9">
    <source>
        <dbReference type="Proteomes" id="UP001189624"/>
    </source>
</evidence>
<sequence length="519" mass="56107">MVKTWNVGIGCGGNKGVFGSLTTLTHSFSLLSVPHAATAHCHYGPALPPHLTSPPMGSDAAATKLSSSESLNGLKFGQKIYFEDVGLATPATFTSAAAGVTSSSSSSSRKGRGGSVQPTQPPRCQVEGCMVDLSDAKAYYSRHKVCGMHSKSPTVIVAGLQQRFCQQCSRSIVLSLFFGVILYVCSGGDVWFSNDLADCARELILAPQFDLLTLQFLAEKQSIFLNENNQKMGKEYSSEYAKIKSMLLAMYVKAEFYVSWSHTMSNVLRIVSANTRFHQLPEFDQGKRSCRRRLAGHNERRRKPPPSSLLTSRYARLSSSVFDNSGRGGNFLMELTSHPKLSLRNSLPTPRSSELAPGNQTSTLSWHGNSETPSDIFLQGSLSGTNFAAPGHPPGESYTGVTDSSCALSLLSSQTWGSRNTAPSLGLNSMINFNGTPMAQLTASSHGTSIHELPNASWCFKGIDSGNCSPEVVPDLGLGHISQPLNSQLPGELDLSQQGRRHYMDLEQSRTYESADWSL</sequence>
<feature type="region of interest" description="Disordered" evidence="5">
    <location>
        <begin position="100"/>
        <end position="121"/>
    </location>
</feature>
<accession>A0AA86VAP4</accession>
<evidence type="ECO:0000256" key="3">
    <source>
        <dbReference type="ARBA" id="ARBA00022833"/>
    </source>
</evidence>
<gene>
    <name evidence="8" type="ORF">AYBTSS11_LOCUS3395</name>
</gene>
<proteinExistence type="predicted"/>
<name>A0AA86VAP4_9FABA</name>
<feature type="domain" description="SBP-type" evidence="7">
    <location>
        <begin position="226"/>
        <end position="304"/>
    </location>
</feature>
<keyword evidence="3" id="KW-0862">Zinc</keyword>
<dbReference type="PANTHER" id="PTHR31251:SF191">
    <property type="entry name" value="SBP-TYPE DOMAIN-CONTAINING PROTEIN"/>
    <property type="match status" value="1"/>
</dbReference>
<dbReference type="GO" id="GO:0008270">
    <property type="term" value="F:zinc ion binding"/>
    <property type="evidence" value="ECO:0007669"/>
    <property type="project" value="UniProtKB-KW"/>
</dbReference>
<evidence type="ECO:0000256" key="4">
    <source>
        <dbReference type="PROSITE-ProRule" id="PRU00470"/>
    </source>
</evidence>
<dbReference type="GO" id="GO:0003677">
    <property type="term" value="F:DNA binding"/>
    <property type="evidence" value="ECO:0007669"/>
    <property type="project" value="InterPro"/>
</dbReference>
<evidence type="ECO:0000313" key="8">
    <source>
        <dbReference type="EMBL" id="CAJ1909282.1"/>
    </source>
</evidence>
<keyword evidence="2 4" id="KW-0863">Zinc-finger</keyword>
<dbReference type="Gene3D" id="4.10.1100.10">
    <property type="entry name" value="Transcription factor, SBP-box domain"/>
    <property type="match status" value="1"/>
</dbReference>
<feature type="compositionally biased region" description="Polar residues" evidence="5">
    <location>
        <begin position="343"/>
        <end position="366"/>
    </location>
</feature>
<reference evidence="8" key="1">
    <citation type="submission" date="2023-10" db="EMBL/GenBank/DDBJ databases">
        <authorList>
            <person name="Domelevo Entfellner J.-B."/>
        </authorList>
    </citation>
    <scope>NUCLEOTIDE SEQUENCE</scope>
</reference>
<evidence type="ECO:0000256" key="1">
    <source>
        <dbReference type="ARBA" id="ARBA00022723"/>
    </source>
</evidence>
<keyword evidence="6" id="KW-0472">Membrane</keyword>
<feature type="transmembrane region" description="Helical" evidence="6">
    <location>
        <begin position="172"/>
        <end position="192"/>
    </location>
</feature>
<organism evidence="8 9">
    <name type="scientific">Sphenostylis stenocarpa</name>
    <dbReference type="NCBI Taxonomy" id="92480"/>
    <lineage>
        <taxon>Eukaryota</taxon>
        <taxon>Viridiplantae</taxon>
        <taxon>Streptophyta</taxon>
        <taxon>Embryophyta</taxon>
        <taxon>Tracheophyta</taxon>
        <taxon>Spermatophyta</taxon>
        <taxon>Magnoliopsida</taxon>
        <taxon>eudicotyledons</taxon>
        <taxon>Gunneridae</taxon>
        <taxon>Pentapetalae</taxon>
        <taxon>rosids</taxon>
        <taxon>fabids</taxon>
        <taxon>Fabales</taxon>
        <taxon>Fabaceae</taxon>
        <taxon>Papilionoideae</taxon>
        <taxon>50 kb inversion clade</taxon>
        <taxon>NPAAA clade</taxon>
        <taxon>indigoferoid/millettioid clade</taxon>
        <taxon>Phaseoleae</taxon>
        <taxon>Sphenostylis</taxon>
    </lineage>
</organism>
<evidence type="ECO:0000259" key="7">
    <source>
        <dbReference type="PROSITE" id="PS51141"/>
    </source>
</evidence>
<dbReference type="GO" id="GO:0005634">
    <property type="term" value="C:nucleus"/>
    <property type="evidence" value="ECO:0007669"/>
    <property type="project" value="InterPro"/>
</dbReference>
<feature type="region of interest" description="Disordered" evidence="5">
    <location>
        <begin position="342"/>
        <end position="366"/>
    </location>
</feature>
<dbReference type="Pfam" id="PF03110">
    <property type="entry name" value="SBP"/>
    <property type="match status" value="2"/>
</dbReference>
<feature type="domain" description="SBP-type" evidence="7">
    <location>
        <begin position="121"/>
        <end position="198"/>
    </location>
</feature>
<keyword evidence="6" id="KW-0812">Transmembrane</keyword>
<evidence type="ECO:0000256" key="6">
    <source>
        <dbReference type="SAM" id="Phobius"/>
    </source>
</evidence>
<evidence type="ECO:0000256" key="2">
    <source>
        <dbReference type="ARBA" id="ARBA00022771"/>
    </source>
</evidence>
<dbReference type="InterPro" id="IPR036893">
    <property type="entry name" value="SBP_sf"/>
</dbReference>
<evidence type="ECO:0000256" key="5">
    <source>
        <dbReference type="SAM" id="MobiDB-lite"/>
    </source>
</evidence>
<dbReference type="PANTHER" id="PTHR31251">
    <property type="entry name" value="SQUAMOSA PROMOTER-BINDING-LIKE PROTEIN 4"/>
    <property type="match status" value="1"/>
</dbReference>
<dbReference type="Proteomes" id="UP001189624">
    <property type="component" value="Chromosome 1"/>
</dbReference>
<dbReference type="InterPro" id="IPR004333">
    <property type="entry name" value="SBP_dom"/>
</dbReference>
<keyword evidence="9" id="KW-1185">Reference proteome</keyword>
<dbReference type="AlphaFoldDB" id="A0AA86VAP4"/>
<dbReference type="PROSITE" id="PS51141">
    <property type="entry name" value="ZF_SBP"/>
    <property type="match status" value="2"/>
</dbReference>
<keyword evidence="6" id="KW-1133">Transmembrane helix</keyword>
<dbReference type="EMBL" id="OY731398">
    <property type="protein sequence ID" value="CAJ1909282.1"/>
    <property type="molecule type" value="Genomic_DNA"/>
</dbReference>
<dbReference type="InterPro" id="IPR044817">
    <property type="entry name" value="SBP-like"/>
</dbReference>
<keyword evidence="1" id="KW-0479">Metal-binding</keyword>
<dbReference type="SUPFAM" id="SSF103612">
    <property type="entry name" value="SBT domain"/>
    <property type="match status" value="2"/>
</dbReference>